<dbReference type="Proteomes" id="UP000037460">
    <property type="component" value="Unassembled WGS sequence"/>
</dbReference>
<comment type="caution">
    <text evidence="1">The sequence shown here is derived from an EMBL/GenBank/DDBJ whole genome shotgun (WGS) entry which is preliminary data.</text>
</comment>
<name>A0A0M0JHA3_9EUKA</name>
<dbReference type="AlphaFoldDB" id="A0A0M0JHA3"/>
<evidence type="ECO:0000313" key="1">
    <source>
        <dbReference type="EMBL" id="KOO25727.1"/>
    </source>
</evidence>
<evidence type="ECO:0000313" key="2">
    <source>
        <dbReference type="Proteomes" id="UP000037460"/>
    </source>
</evidence>
<proteinExistence type="predicted"/>
<sequence>MDTHKSIDPLHEDVKVPTLMFICPVTNREAKHVDNPFMMPMGIKTAAALKKRDALADLLLKIDYTFLTKEGAPKPVTFEDVYENGHRSFDIVIDDNQISGLYSIAVFPEYVDQLAEAFRKGLFGHFFCPGLPRDEPADALRFAIAVDKTRGRLHVMQSEVIFELWHQHLVSSAYFITDPRAFKGQYVYMCTCVSKPHLDWCLANSVTLLGDAQFETFRHDPVQGVNIFFLSGAMSVTDANLRIKPGLAGLLRLKASQVTFFKAPDLVSKNVVIMRVETADDAATVAQVNALMSRGILLSTTKPGKTSITYAPSHVGTPYKVASSLDELQKLIGHMIMKTPVPTSDAELGEEPECVRAAPGTIIPRAAELLAIVAEGPPAAEESQDTRRRRA</sequence>
<dbReference type="EMBL" id="JWZX01002937">
    <property type="protein sequence ID" value="KOO25727.1"/>
    <property type="molecule type" value="Genomic_DNA"/>
</dbReference>
<organism evidence="1 2">
    <name type="scientific">Chrysochromulina tobinii</name>
    <dbReference type="NCBI Taxonomy" id="1460289"/>
    <lineage>
        <taxon>Eukaryota</taxon>
        <taxon>Haptista</taxon>
        <taxon>Haptophyta</taxon>
        <taxon>Prymnesiophyceae</taxon>
        <taxon>Prymnesiales</taxon>
        <taxon>Chrysochromulinaceae</taxon>
        <taxon>Chrysochromulina</taxon>
    </lineage>
</organism>
<gene>
    <name evidence="1" type="ORF">Ctob_003214</name>
</gene>
<reference evidence="2" key="1">
    <citation type="journal article" date="2015" name="PLoS Genet.">
        <title>Genome Sequence and Transcriptome Analyses of Chrysochromulina tobin: Metabolic Tools for Enhanced Algal Fitness in the Prominent Order Prymnesiales (Haptophyceae).</title>
        <authorList>
            <person name="Hovde B.T."/>
            <person name="Deodato C.R."/>
            <person name="Hunsperger H.M."/>
            <person name="Ryken S.A."/>
            <person name="Yost W."/>
            <person name="Jha R.K."/>
            <person name="Patterson J."/>
            <person name="Monnat R.J. Jr."/>
            <person name="Barlow S.B."/>
            <person name="Starkenburg S.R."/>
            <person name="Cattolico R.A."/>
        </authorList>
    </citation>
    <scope>NUCLEOTIDE SEQUENCE</scope>
    <source>
        <strain evidence="2">CCMP291</strain>
    </source>
</reference>
<keyword evidence="2" id="KW-1185">Reference proteome</keyword>
<accession>A0A0M0JHA3</accession>
<protein>
    <submittedName>
        <fullName evidence="1">Uncharacterized protein</fullName>
    </submittedName>
</protein>